<comment type="catalytic activity">
    <reaction evidence="3">
        <text>RX + glutathione = an S-substituted glutathione + a halide anion + H(+)</text>
        <dbReference type="Rhea" id="RHEA:16437"/>
        <dbReference type="ChEBI" id="CHEBI:15378"/>
        <dbReference type="ChEBI" id="CHEBI:16042"/>
        <dbReference type="ChEBI" id="CHEBI:17792"/>
        <dbReference type="ChEBI" id="CHEBI:57925"/>
        <dbReference type="ChEBI" id="CHEBI:90779"/>
        <dbReference type="EC" id="2.5.1.18"/>
    </reaction>
</comment>
<reference evidence="7 8" key="4">
    <citation type="journal article" date="2011" name="BMC Genomics">
        <title>RNA-Seq improves annotation of protein-coding genes in the cucumber genome.</title>
        <authorList>
            <person name="Li Z."/>
            <person name="Zhang Z."/>
            <person name="Yan P."/>
            <person name="Huang S."/>
            <person name="Fei Z."/>
            <person name="Lin K."/>
        </authorList>
    </citation>
    <scope>NUCLEOTIDE SEQUENCE [LARGE SCALE GENOMIC DNA]</scope>
    <source>
        <strain evidence="8">cv. 9930</strain>
    </source>
</reference>
<dbReference type="PANTHER" id="PTHR11260:SF676">
    <property type="entry name" value="GLUTATHIONE S-TRANSFERASE U8"/>
    <property type="match status" value="1"/>
</dbReference>
<dbReference type="GO" id="GO:0005737">
    <property type="term" value="C:cytoplasm"/>
    <property type="evidence" value="ECO:0000318"/>
    <property type="project" value="GO_Central"/>
</dbReference>
<dbReference type="FunFam" id="1.20.1050.10:FF:000012">
    <property type="entry name" value="Tau class glutathione S-transferase"/>
    <property type="match status" value="1"/>
</dbReference>
<dbReference type="SUPFAM" id="SSF52833">
    <property type="entry name" value="Thioredoxin-like"/>
    <property type="match status" value="1"/>
</dbReference>
<dbReference type="Gene3D" id="1.20.1050.10">
    <property type="match status" value="1"/>
</dbReference>
<sequence length="222" mass="25630">MGEKVEVFGAWFSPFSRRVELALKLKGIQYDYIEEEIYKKKSDLILKFNPVYKKVPVFVHGGKPIAESIVILQYIDESWKDNPILPQHPYHKALALFWAKFLDDKVLPSLMKARRSGEGKDREEAIGEAREGLRALEEELKGKKFFGGEKLGFVDIVANFIAYWSQAMDEAFGVQILTSELQNLPRLTQWCHHFLQHPIVKHNLPPKTQLLALFKSQFVDTN</sequence>
<dbReference type="SFLD" id="SFLDG01152">
    <property type="entry name" value="Main.3:_Omega-_and_Tau-like"/>
    <property type="match status" value="1"/>
</dbReference>
<dbReference type="OMA" id="PFCLERA"/>
<dbReference type="InterPro" id="IPR036249">
    <property type="entry name" value="Thioredoxin-like_sf"/>
</dbReference>
<dbReference type="STRING" id="3659.A0A0A0L160"/>
<dbReference type="FunFam" id="3.40.30.10:FF:000014">
    <property type="entry name" value="Tau class glutathione S-transferase"/>
    <property type="match status" value="1"/>
</dbReference>
<evidence type="ECO:0000313" key="7">
    <source>
        <dbReference type="EMBL" id="KGN54327.1"/>
    </source>
</evidence>
<dbReference type="InterPro" id="IPR004045">
    <property type="entry name" value="Glutathione_S-Trfase_N"/>
</dbReference>
<dbReference type="AlphaFoldDB" id="A0A0A0L160"/>
<evidence type="ECO:0000259" key="5">
    <source>
        <dbReference type="PROSITE" id="PS50404"/>
    </source>
</evidence>
<protein>
    <recommendedName>
        <fullName evidence="1">glutathione transferase</fullName>
        <ecNumber evidence="1">2.5.1.18</ecNumber>
    </recommendedName>
</protein>
<reference evidence="7 8" key="3">
    <citation type="journal article" date="2010" name="BMC Genomics">
        <title>Transcriptome sequencing and comparative analysis of cucumber flowers with different sex types.</title>
        <authorList>
            <person name="Guo S."/>
            <person name="Zheng Y."/>
            <person name="Joung J.G."/>
            <person name="Liu S."/>
            <person name="Zhang Z."/>
            <person name="Crasta O.R."/>
            <person name="Sobral B.W."/>
            <person name="Xu Y."/>
            <person name="Huang S."/>
            <person name="Fei Z."/>
        </authorList>
    </citation>
    <scope>NUCLEOTIDE SEQUENCE [LARGE SCALE GENOMIC DNA]</scope>
    <source>
        <strain evidence="8">cv. 9930</strain>
    </source>
</reference>
<dbReference type="InterPro" id="IPR040079">
    <property type="entry name" value="Glutathione_S-Trfase"/>
</dbReference>
<dbReference type="eggNOG" id="KOG0406">
    <property type="taxonomic scope" value="Eukaryota"/>
</dbReference>
<evidence type="ECO:0000256" key="3">
    <source>
        <dbReference type="ARBA" id="ARBA00047960"/>
    </source>
</evidence>
<gene>
    <name evidence="7" type="ORF">Csa_4G304240</name>
</gene>
<dbReference type="SFLD" id="SFLDG00358">
    <property type="entry name" value="Main_(cytGST)"/>
    <property type="match status" value="1"/>
</dbReference>
<dbReference type="SFLD" id="SFLDS00019">
    <property type="entry name" value="Glutathione_Transferase_(cytos"/>
    <property type="match status" value="1"/>
</dbReference>
<dbReference type="SMR" id="A0A0A0L160"/>
<dbReference type="SUPFAM" id="SSF47616">
    <property type="entry name" value="GST C-terminal domain-like"/>
    <property type="match status" value="1"/>
</dbReference>
<evidence type="ECO:0000259" key="6">
    <source>
        <dbReference type="PROSITE" id="PS50405"/>
    </source>
</evidence>
<comment type="similarity">
    <text evidence="4">Belongs to the GST superfamily.</text>
</comment>
<name>A0A0A0L160_CUCSA</name>
<dbReference type="InterPro" id="IPR036282">
    <property type="entry name" value="Glutathione-S-Trfase_C_sf"/>
</dbReference>
<evidence type="ECO:0000256" key="1">
    <source>
        <dbReference type="ARBA" id="ARBA00012452"/>
    </source>
</evidence>
<feature type="domain" description="GST C-terminal" evidence="6">
    <location>
        <begin position="88"/>
        <end position="218"/>
    </location>
</feature>
<dbReference type="PANTHER" id="PTHR11260">
    <property type="entry name" value="GLUTATHIONE S-TRANSFERASE, GST, SUPERFAMILY, GST DOMAIN CONTAINING"/>
    <property type="match status" value="1"/>
</dbReference>
<dbReference type="Gene3D" id="3.40.30.10">
    <property type="entry name" value="Glutaredoxin"/>
    <property type="match status" value="1"/>
</dbReference>
<reference evidence="7 8" key="1">
    <citation type="journal article" date="2009" name="Nat. Genet.">
        <title>The genome of the cucumber, Cucumis sativus L.</title>
        <authorList>
            <person name="Huang S."/>
            <person name="Li R."/>
            <person name="Zhang Z."/>
            <person name="Li L."/>
            <person name="Gu X."/>
            <person name="Fan W."/>
            <person name="Lucas W.J."/>
            <person name="Wang X."/>
            <person name="Xie B."/>
            <person name="Ni P."/>
            <person name="Ren Y."/>
            <person name="Zhu H."/>
            <person name="Li J."/>
            <person name="Lin K."/>
            <person name="Jin W."/>
            <person name="Fei Z."/>
            <person name="Li G."/>
            <person name="Staub J."/>
            <person name="Kilian A."/>
            <person name="van der Vossen E.A."/>
            <person name="Wu Y."/>
            <person name="Guo J."/>
            <person name="He J."/>
            <person name="Jia Z."/>
            <person name="Ren Y."/>
            <person name="Tian G."/>
            <person name="Lu Y."/>
            <person name="Ruan J."/>
            <person name="Qian W."/>
            <person name="Wang M."/>
            <person name="Huang Q."/>
            <person name="Li B."/>
            <person name="Xuan Z."/>
            <person name="Cao J."/>
            <person name="Asan"/>
            <person name="Wu Z."/>
            <person name="Zhang J."/>
            <person name="Cai Q."/>
            <person name="Bai Y."/>
            <person name="Zhao B."/>
            <person name="Han Y."/>
            <person name="Li Y."/>
            <person name="Li X."/>
            <person name="Wang S."/>
            <person name="Shi Q."/>
            <person name="Liu S."/>
            <person name="Cho W.K."/>
            <person name="Kim J.Y."/>
            <person name="Xu Y."/>
            <person name="Heller-Uszynska K."/>
            <person name="Miao H."/>
            <person name="Cheng Z."/>
            <person name="Zhang S."/>
            <person name="Wu J."/>
            <person name="Yang Y."/>
            <person name="Kang H."/>
            <person name="Li M."/>
            <person name="Liang H."/>
            <person name="Ren X."/>
            <person name="Shi Z."/>
            <person name="Wen M."/>
            <person name="Jian M."/>
            <person name="Yang H."/>
            <person name="Zhang G."/>
            <person name="Yang Z."/>
            <person name="Chen R."/>
            <person name="Liu S."/>
            <person name="Li J."/>
            <person name="Ma L."/>
            <person name="Liu H."/>
            <person name="Zhou Y."/>
            <person name="Zhao J."/>
            <person name="Fang X."/>
            <person name="Li G."/>
            <person name="Fang L."/>
            <person name="Li Y."/>
            <person name="Liu D."/>
            <person name="Zheng H."/>
            <person name="Zhang Y."/>
            <person name="Qin N."/>
            <person name="Li Z."/>
            <person name="Yang G."/>
            <person name="Yang S."/>
            <person name="Bolund L."/>
            <person name="Kristiansen K."/>
            <person name="Zheng H."/>
            <person name="Li S."/>
            <person name="Zhang X."/>
            <person name="Yang H."/>
            <person name="Wang J."/>
            <person name="Sun R."/>
            <person name="Zhang B."/>
            <person name="Jiang S."/>
            <person name="Wang J."/>
            <person name="Du Y."/>
            <person name="Li S."/>
        </authorList>
    </citation>
    <scope>NUCLEOTIDE SEQUENCE [LARGE SCALE GENOMIC DNA]</scope>
    <source>
        <strain evidence="8">cv. 9930</strain>
    </source>
</reference>
<dbReference type="KEGG" id="csv:101214027"/>
<evidence type="ECO:0000256" key="4">
    <source>
        <dbReference type="RuleBase" id="RU003494"/>
    </source>
</evidence>
<evidence type="ECO:0000313" key="8">
    <source>
        <dbReference type="Proteomes" id="UP000029981"/>
    </source>
</evidence>
<dbReference type="OrthoDB" id="4951845at2759"/>
<dbReference type="PROSITE" id="PS50404">
    <property type="entry name" value="GST_NTER"/>
    <property type="match status" value="1"/>
</dbReference>
<keyword evidence="8" id="KW-1185">Reference proteome</keyword>
<dbReference type="CDD" id="cd03058">
    <property type="entry name" value="GST_N_Tau"/>
    <property type="match status" value="1"/>
</dbReference>
<dbReference type="GO" id="GO:0006749">
    <property type="term" value="P:glutathione metabolic process"/>
    <property type="evidence" value="ECO:0000318"/>
    <property type="project" value="GO_Central"/>
</dbReference>
<dbReference type="CDD" id="cd03185">
    <property type="entry name" value="GST_C_Tau"/>
    <property type="match status" value="1"/>
</dbReference>
<dbReference type="Pfam" id="PF02798">
    <property type="entry name" value="GST_N"/>
    <property type="match status" value="1"/>
</dbReference>
<dbReference type="Pfam" id="PF00043">
    <property type="entry name" value="GST_C"/>
    <property type="match status" value="1"/>
</dbReference>
<feature type="domain" description="GST N-terminal" evidence="5">
    <location>
        <begin position="3"/>
        <end position="83"/>
    </location>
</feature>
<accession>A0A0A0L160</accession>
<dbReference type="EC" id="2.5.1.18" evidence="1"/>
<dbReference type="PROSITE" id="PS50405">
    <property type="entry name" value="GST_CTER"/>
    <property type="match status" value="1"/>
</dbReference>
<reference evidence="7 8" key="2">
    <citation type="journal article" date="2009" name="PLoS ONE">
        <title>An integrated genetic and cytogenetic map of the cucumber genome.</title>
        <authorList>
            <person name="Ren Y."/>
            <person name="Zhang Z."/>
            <person name="Liu J."/>
            <person name="Staub J.E."/>
            <person name="Han Y."/>
            <person name="Cheng Z."/>
            <person name="Li X."/>
            <person name="Lu J."/>
            <person name="Miao H."/>
            <person name="Kang H."/>
            <person name="Xie B."/>
            <person name="Gu X."/>
            <person name="Wang X."/>
            <person name="Du Y."/>
            <person name="Jin W."/>
            <person name="Huang S."/>
        </authorList>
    </citation>
    <scope>NUCLEOTIDE SEQUENCE [LARGE SCALE GENOMIC DNA]</scope>
    <source>
        <strain evidence="8">cv. 9930</strain>
    </source>
</reference>
<dbReference type="InterPro" id="IPR045073">
    <property type="entry name" value="Omega/Tau-like"/>
</dbReference>
<dbReference type="Proteomes" id="UP000029981">
    <property type="component" value="Chromosome 4"/>
</dbReference>
<evidence type="ECO:0000256" key="2">
    <source>
        <dbReference type="ARBA" id="ARBA00022679"/>
    </source>
</evidence>
<dbReference type="EMBL" id="CM002925">
    <property type="protein sequence ID" value="KGN54327.1"/>
    <property type="molecule type" value="Genomic_DNA"/>
</dbReference>
<dbReference type="InterPro" id="IPR010987">
    <property type="entry name" value="Glutathione-S-Trfase_C-like"/>
</dbReference>
<dbReference type="InterPro" id="IPR004046">
    <property type="entry name" value="GST_C"/>
</dbReference>
<dbReference type="Gramene" id="KGN54327">
    <property type="protein sequence ID" value="KGN54327"/>
    <property type="gene ID" value="Csa_4G304240"/>
</dbReference>
<keyword evidence="2" id="KW-0808">Transferase</keyword>
<organism evidence="7 8">
    <name type="scientific">Cucumis sativus</name>
    <name type="common">Cucumber</name>
    <dbReference type="NCBI Taxonomy" id="3659"/>
    <lineage>
        <taxon>Eukaryota</taxon>
        <taxon>Viridiplantae</taxon>
        <taxon>Streptophyta</taxon>
        <taxon>Embryophyta</taxon>
        <taxon>Tracheophyta</taxon>
        <taxon>Spermatophyta</taxon>
        <taxon>Magnoliopsida</taxon>
        <taxon>eudicotyledons</taxon>
        <taxon>Gunneridae</taxon>
        <taxon>Pentapetalae</taxon>
        <taxon>rosids</taxon>
        <taxon>fabids</taxon>
        <taxon>Cucurbitales</taxon>
        <taxon>Cucurbitaceae</taxon>
        <taxon>Benincaseae</taxon>
        <taxon>Cucumis</taxon>
    </lineage>
</organism>
<dbReference type="InterPro" id="IPR045074">
    <property type="entry name" value="GST_C_Tau"/>
</dbReference>
<dbReference type="GO" id="GO:0004364">
    <property type="term" value="F:glutathione transferase activity"/>
    <property type="evidence" value="ECO:0000318"/>
    <property type="project" value="GO_Central"/>
</dbReference>
<proteinExistence type="inferred from homology"/>